<organism evidence="2 3">
    <name type="scientific">Operophtera brumata</name>
    <name type="common">Winter moth</name>
    <name type="synonym">Phalaena brumata</name>
    <dbReference type="NCBI Taxonomy" id="104452"/>
    <lineage>
        <taxon>Eukaryota</taxon>
        <taxon>Metazoa</taxon>
        <taxon>Ecdysozoa</taxon>
        <taxon>Arthropoda</taxon>
        <taxon>Hexapoda</taxon>
        <taxon>Insecta</taxon>
        <taxon>Pterygota</taxon>
        <taxon>Neoptera</taxon>
        <taxon>Endopterygota</taxon>
        <taxon>Lepidoptera</taxon>
        <taxon>Glossata</taxon>
        <taxon>Ditrysia</taxon>
        <taxon>Geometroidea</taxon>
        <taxon>Geometridae</taxon>
        <taxon>Larentiinae</taxon>
        <taxon>Operophtera</taxon>
    </lineage>
</organism>
<dbReference type="InterPro" id="IPR012464">
    <property type="entry name" value="DUF1676"/>
</dbReference>
<reference evidence="2 3" key="1">
    <citation type="journal article" date="2015" name="Genome Biol. Evol.">
        <title>The genome of winter moth (Operophtera brumata) provides a genomic perspective on sexual dimorphism and phenology.</title>
        <authorList>
            <person name="Derks M.F."/>
            <person name="Smit S."/>
            <person name="Salis L."/>
            <person name="Schijlen E."/>
            <person name="Bossers A."/>
            <person name="Mateman C."/>
            <person name="Pijl A.S."/>
            <person name="de Ridder D."/>
            <person name="Groenen M.A."/>
            <person name="Visser M.E."/>
            <person name="Megens H.J."/>
        </authorList>
    </citation>
    <scope>NUCLEOTIDE SEQUENCE [LARGE SCALE GENOMIC DNA]</scope>
    <source>
        <strain evidence="2">WM2013NL</strain>
        <tissue evidence="2">Head and thorax</tissue>
    </source>
</reference>
<sequence length="255" mass="27570">MCTAFRIYVVSTICVAIASGHVHGRRSRRMDAEDLAQNEIDSGRAEESWWPSAEFSILQKVYDDCSSQKHMSMCLKGKALSALTRAVEQESVQLTDGLSLVKQADAPSAVAEPRFFPGMSIEDKVDTMLRSKFEQLMSTHTIAMDLASEGRGRGKKTLPYLLLGIFTTMSIVGGMALKTLAAIAGKALIASKVALTIAGIIALKKLFSHDGSTGETTFQVHADGHHRRNLYVVRPAKSGAVDPYTYGADTTPTTA</sequence>
<keyword evidence="3" id="KW-1185">Reference proteome</keyword>
<dbReference type="STRING" id="104452.A0A0L7LV27"/>
<accession>A0A0L7LV27</accession>
<keyword evidence="1" id="KW-0472">Membrane</keyword>
<dbReference type="EMBL" id="JTDY01000032">
    <property type="protein sequence ID" value="KOB79290.1"/>
    <property type="molecule type" value="Genomic_DNA"/>
</dbReference>
<keyword evidence="1" id="KW-0812">Transmembrane</keyword>
<dbReference type="PANTHER" id="PTHR21879:SF15">
    <property type="entry name" value="OSIRIS 21"/>
    <property type="match status" value="1"/>
</dbReference>
<comment type="caution">
    <text evidence="2">The sequence shown here is derived from an EMBL/GenBank/DDBJ whole genome shotgun (WGS) entry which is preliminary data.</text>
</comment>
<dbReference type="GO" id="GO:0016020">
    <property type="term" value="C:membrane"/>
    <property type="evidence" value="ECO:0007669"/>
    <property type="project" value="TreeGrafter"/>
</dbReference>
<dbReference type="Pfam" id="PF07898">
    <property type="entry name" value="DUF1676"/>
    <property type="match status" value="1"/>
</dbReference>
<protein>
    <submittedName>
        <fullName evidence="2">Osiris 21</fullName>
    </submittedName>
</protein>
<feature type="transmembrane region" description="Helical" evidence="1">
    <location>
        <begin position="6"/>
        <end position="24"/>
    </location>
</feature>
<gene>
    <name evidence="2" type="ORF">OBRU01_00654</name>
</gene>
<feature type="transmembrane region" description="Helical" evidence="1">
    <location>
        <begin position="158"/>
        <end position="177"/>
    </location>
</feature>
<evidence type="ECO:0000256" key="1">
    <source>
        <dbReference type="SAM" id="Phobius"/>
    </source>
</evidence>
<dbReference type="OrthoDB" id="7303967at2759"/>
<dbReference type="PANTHER" id="PTHR21879">
    <property type="entry name" value="FI03362P-RELATED-RELATED"/>
    <property type="match status" value="1"/>
</dbReference>
<evidence type="ECO:0000313" key="2">
    <source>
        <dbReference type="EMBL" id="KOB79290.1"/>
    </source>
</evidence>
<evidence type="ECO:0000313" key="3">
    <source>
        <dbReference type="Proteomes" id="UP000037510"/>
    </source>
</evidence>
<proteinExistence type="predicted"/>
<feature type="transmembrane region" description="Helical" evidence="1">
    <location>
        <begin position="183"/>
        <end position="203"/>
    </location>
</feature>
<name>A0A0L7LV27_OPEBR</name>
<keyword evidence="1" id="KW-1133">Transmembrane helix</keyword>
<dbReference type="Proteomes" id="UP000037510">
    <property type="component" value="Unassembled WGS sequence"/>
</dbReference>
<dbReference type="AlphaFoldDB" id="A0A0L7LV27"/>